<sequence length="88" mass="10026">MNEKAKKYIEDNTLDLNKNERMDTTGYVSLAVSISKAYGALAIVEDDLIAKVADAWNYMSEMTRFDIPTDIMIKAKDIFISKLLEDEE</sequence>
<reference evidence="1" key="1">
    <citation type="journal article" date="2021" name="Proc. Natl. Acad. Sci. U.S.A.">
        <title>A Catalog of Tens of Thousands of Viruses from Human Metagenomes Reveals Hidden Associations with Chronic Diseases.</title>
        <authorList>
            <person name="Tisza M.J."/>
            <person name="Buck C.B."/>
        </authorList>
    </citation>
    <scope>NUCLEOTIDE SEQUENCE</scope>
    <source>
        <strain evidence="1">CtsK93</strain>
    </source>
</reference>
<evidence type="ECO:0000313" key="1">
    <source>
        <dbReference type="EMBL" id="DAE07163.1"/>
    </source>
</evidence>
<name>A0A8S5PL00_9CAUD</name>
<protein>
    <submittedName>
        <fullName evidence="1">Uncharacterized protein</fullName>
    </submittedName>
</protein>
<dbReference type="EMBL" id="BK015446">
    <property type="protein sequence ID" value="DAE07163.1"/>
    <property type="molecule type" value="Genomic_DNA"/>
</dbReference>
<organism evidence="1">
    <name type="scientific">Myoviridae sp. ctsK93</name>
    <dbReference type="NCBI Taxonomy" id="2825190"/>
    <lineage>
        <taxon>Viruses</taxon>
        <taxon>Duplodnaviria</taxon>
        <taxon>Heunggongvirae</taxon>
        <taxon>Uroviricota</taxon>
        <taxon>Caudoviricetes</taxon>
    </lineage>
</organism>
<proteinExistence type="predicted"/>
<accession>A0A8S5PL00</accession>